<dbReference type="KEGG" id="fll:EI427_23850"/>
<evidence type="ECO:0008006" key="5">
    <source>
        <dbReference type="Google" id="ProtNLM"/>
    </source>
</evidence>
<dbReference type="Gene3D" id="1.50.10.10">
    <property type="match status" value="1"/>
</dbReference>
<evidence type="ECO:0000256" key="1">
    <source>
        <dbReference type="ARBA" id="ARBA00008558"/>
    </source>
</evidence>
<dbReference type="AlphaFoldDB" id="A0A3S9PAJ9"/>
<dbReference type="EMBL" id="CP034563">
    <property type="protein sequence ID" value="AZQ65251.1"/>
    <property type="molecule type" value="Genomic_DNA"/>
</dbReference>
<dbReference type="InterPro" id="IPR008928">
    <property type="entry name" value="6-hairpin_glycosidase_sf"/>
</dbReference>
<reference evidence="3 4" key="1">
    <citation type="submission" date="2018-12" db="EMBL/GenBank/DDBJ databases">
        <title>Flammeovirga pectinis sp. nov., isolated from the gut of the Korean scallop, Patinopecten yessoensis.</title>
        <authorList>
            <person name="Bae J.-W."/>
            <person name="Jeong Y.-S."/>
            <person name="Kang W."/>
        </authorList>
    </citation>
    <scope>NUCLEOTIDE SEQUENCE [LARGE SCALE GENOMIC DNA]</scope>
    <source>
        <strain evidence="3 4">L12M1</strain>
    </source>
</reference>
<dbReference type="InterPro" id="IPR012341">
    <property type="entry name" value="6hp_glycosidase-like_sf"/>
</dbReference>
<protein>
    <recommendedName>
        <fullName evidence="5">N-acylglucosamine 2-epimerase</fullName>
    </recommendedName>
</protein>
<keyword evidence="2" id="KW-0413">Isomerase</keyword>
<gene>
    <name evidence="3" type="ORF">EI427_23850</name>
</gene>
<name>A0A3S9PAJ9_9BACT</name>
<dbReference type="RefSeq" id="WP_126619786.1">
    <property type="nucleotide sequence ID" value="NZ_CP034563.1"/>
</dbReference>
<keyword evidence="4" id="KW-1185">Reference proteome</keyword>
<dbReference type="GO" id="GO:0016853">
    <property type="term" value="F:isomerase activity"/>
    <property type="evidence" value="ECO:0007669"/>
    <property type="project" value="UniProtKB-KW"/>
</dbReference>
<proteinExistence type="inferred from homology"/>
<dbReference type="InterPro" id="IPR010819">
    <property type="entry name" value="AGE/CE"/>
</dbReference>
<dbReference type="SUPFAM" id="SSF48208">
    <property type="entry name" value="Six-hairpin glycosidases"/>
    <property type="match status" value="1"/>
</dbReference>
<accession>A0A3S9PAJ9</accession>
<dbReference type="PANTHER" id="PTHR15108">
    <property type="entry name" value="N-ACYLGLUCOSAMINE-2-EPIMERASE"/>
    <property type="match status" value="1"/>
</dbReference>
<evidence type="ECO:0000313" key="4">
    <source>
        <dbReference type="Proteomes" id="UP000267268"/>
    </source>
</evidence>
<dbReference type="Proteomes" id="UP000267268">
    <property type="component" value="Chromosome 2"/>
</dbReference>
<dbReference type="Pfam" id="PF07221">
    <property type="entry name" value="GlcNAc_2-epim"/>
    <property type="match status" value="1"/>
</dbReference>
<sequence>MIKIIKFTVLVVVLISCQSNQNKVVSKGEKYVVSNNLLQFFINYAWNDSIGTFYSEIDNEGKIVSDKVYTVASSRLIYGLAYASQTNQDYLEKATRTFQFQKNHLIGTNKQGYYSLSFAKEPTPTSFDVWQQAYGLCGVSELYRITKNIDLLPTIHDLHKGFIRKFRDPNHKGFWGEFKNGQGVTGSKSLQSLLYPLTAYMINLWNADTVHKTNYEHQLAENIALLYQHAWNEETSWANVKFNDDWTVQKTEENKCAFTVTPGHNFQLAALLLRTASFDFISKENKTKYEALGKHIIDITLQKKIFHLNDISNGFYSEVNPNTNKIIDTRKTWWQHAEAIIALSLYKEKYTREQEDLEEFFYTTFTDRIVGGEYFYVTENDKPITTELKGSIGKSTYHTIEMLRFIEHK</sequence>
<dbReference type="GO" id="GO:0005975">
    <property type="term" value="P:carbohydrate metabolic process"/>
    <property type="evidence" value="ECO:0007669"/>
    <property type="project" value="InterPro"/>
</dbReference>
<evidence type="ECO:0000256" key="2">
    <source>
        <dbReference type="ARBA" id="ARBA00023235"/>
    </source>
</evidence>
<dbReference type="PROSITE" id="PS51257">
    <property type="entry name" value="PROKAR_LIPOPROTEIN"/>
    <property type="match status" value="1"/>
</dbReference>
<evidence type="ECO:0000313" key="3">
    <source>
        <dbReference type="EMBL" id="AZQ65251.1"/>
    </source>
</evidence>
<dbReference type="OrthoDB" id="976765at2"/>
<organism evidence="3 4">
    <name type="scientific">Flammeovirga pectinis</name>
    <dbReference type="NCBI Taxonomy" id="2494373"/>
    <lineage>
        <taxon>Bacteria</taxon>
        <taxon>Pseudomonadati</taxon>
        <taxon>Bacteroidota</taxon>
        <taxon>Cytophagia</taxon>
        <taxon>Cytophagales</taxon>
        <taxon>Flammeovirgaceae</taxon>
        <taxon>Flammeovirga</taxon>
    </lineage>
</organism>
<comment type="similarity">
    <text evidence="1">Belongs to the N-acylglucosamine 2-epimerase family.</text>
</comment>